<dbReference type="Gene3D" id="3.40.50.300">
    <property type="entry name" value="P-loop containing nucleotide triphosphate hydrolases"/>
    <property type="match status" value="1"/>
</dbReference>
<sequence>MFVEGEVSYGDYFAHVLPLYEHRKDENVLFLTYENLKKDMPGWILKIADFLDVETYGDLLRDDRAMLEKLCELSSFKKTKSNISADKIVEKDSDAAIGFNQEIKKSPKMIEKEAVMNPIIEKSARKGIVGDWKSHFSAKQVAIMQEYISRKTGGSDVMELWNDCDLP</sequence>
<dbReference type="OMA" id="AKQVAIM"/>
<dbReference type="GO" id="GO:0008146">
    <property type="term" value="F:sulfotransferase activity"/>
    <property type="evidence" value="ECO:0007669"/>
    <property type="project" value="InterPro"/>
</dbReference>
<comment type="caution">
    <text evidence="4">The sequence shown here is derived from an EMBL/GenBank/DDBJ whole genome shotgun (WGS) entry which is preliminary data.</text>
</comment>
<gene>
    <name evidence="4" type="ORF">HPB48_022674</name>
</gene>
<keyword evidence="2" id="KW-0808">Transferase</keyword>
<dbReference type="AlphaFoldDB" id="A0A9J6GZ48"/>
<evidence type="ECO:0000256" key="1">
    <source>
        <dbReference type="ARBA" id="ARBA00005771"/>
    </source>
</evidence>
<dbReference type="EMBL" id="JABSTR010000010">
    <property type="protein sequence ID" value="KAH9379676.1"/>
    <property type="molecule type" value="Genomic_DNA"/>
</dbReference>
<evidence type="ECO:0000313" key="5">
    <source>
        <dbReference type="Proteomes" id="UP000821853"/>
    </source>
</evidence>
<proteinExistence type="inferred from homology"/>
<evidence type="ECO:0000256" key="2">
    <source>
        <dbReference type="ARBA" id="ARBA00022679"/>
    </source>
</evidence>
<keyword evidence="5" id="KW-1185">Reference proteome</keyword>
<dbReference type="InterPro" id="IPR000863">
    <property type="entry name" value="Sulfotransferase_dom"/>
</dbReference>
<protein>
    <recommendedName>
        <fullName evidence="3">Sulfotransferase domain-containing protein</fullName>
    </recommendedName>
</protein>
<dbReference type="Proteomes" id="UP000821853">
    <property type="component" value="Chromosome 8"/>
</dbReference>
<accession>A0A9J6GZ48</accession>
<dbReference type="VEuPathDB" id="VectorBase:HLOH_044083"/>
<reference evidence="4 5" key="1">
    <citation type="journal article" date="2020" name="Cell">
        <title>Large-Scale Comparative Analyses of Tick Genomes Elucidate Their Genetic Diversity and Vector Capacities.</title>
        <authorList>
            <consortium name="Tick Genome and Microbiome Consortium (TIGMIC)"/>
            <person name="Jia N."/>
            <person name="Wang J."/>
            <person name="Shi W."/>
            <person name="Du L."/>
            <person name="Sun Y."/>
            <person name="Zhan W."/>
            <person name="Jiang J.F."/>
            <person name="Wang Q."/>
            <person name="Zhang B."/>
            <person name="Ji P."/>
            <person name="Bell-Sakyi L."/>
            <person name="Cui X.M."/>
            <person name="Yuan T.T."/>
            <person name="Jiang B.G."/>
            <person name="Yang W.F."/>
            <person name="Lam T.T."/>
            <person name="Chang Q.C."/>
            <person name="Ding S.J."/>
            <person name="Wang X.J."/>
            <person name="Zhu J.G."/>
            <person name="Ruan X.D."/>
            <person name="Zhao L."/>
            <person name="Wei J.T."/>
            <person name="Ye R.Z."/>
            <person name="Que T.C."/>
            <person name="Du C.H."/>
            <person name="Zhou Y.H."/>
            <person name="Cheng J.X."/>
            <person name="Dai P.F."/>
            <person name="Guo W.B."/>
            <person name="Han X.H."/>
            <person name="Huang E.J."/>
            <person name="Li L.F."/>
            <person name="Wei W."/>
            <person name="Gao Y.C."/>
            <person name="Liu J.Z."/>
            <person name="Shao H.Z."/>
            <person name="Wang X."/>
            <person name="Wang C.C."/>
            <person name="Yang T.C."/>
            <person name="Huo Q.B."/>
            <person name="Li W."/>
            <person name="Chen H.Y."/>
            <person name="Chen S.E."/>
            <person name="Zhou L.G."/>
            <person name="Ni X.B."/>
            <person name="Tian J.H."/>
            <person name="Sheng Y."/>
            <person name="Liu T."/>
            <person name="Pan Y.S."/>
            <person name="Xia L.Y."/>
            <person name="Li J."/>
            <person name="Zhao F."/>
            <person name="Cao W.C."/>
        </authorList>
    </citation>
    <scope>NUCLEOTIDE SEQUENCE [LARGE SCALE GENOMIC DNA]</scope>
    <source>
        <strain evidence="4">HaeL-2018</strain>
    </source>
</reference>
<dbReference type="Pfam" id="PF00685">
    <property type="entry name" value="Sulfotransfer_1"/>
    <property type="match status" value="1"/>
</dbReference>
<feature type="domain" description="Sulfotransferase" evidence="3">
    <location>
        <begin position="2"/>
        <end position="155"/>
    </location>
</feature>
<organism evidence="4 5">
    <name type="scientific">Haemaphysalis longicornis</name>
    <name type="common">Bush tick</name>
    <dbReference type="NCBI Taxonomy" id="44386"/>
    <lineage>
        <taxon>Eukaryota</taxon>
        <taxon>Metazoa</taxon>
        <taxon>Ecdysozoa</taxon>
        <taxon>Arthropoda</taxon>
        <taxon>Chelicerata</taxon>
        <taxon>Arachnida</taxon>
        <taxon>Acari</taxon>
        <taxon>Parasitiformes</taxon>
        <taxon>Ixodida</taxon>
        <taxon>Ixodoidea</taxon>
        <taxon>Ixodidae</taxon>
        <taxon>Haemaphysalinae</taxon>
        <taxon>Haemaphysalis</taxon>
    </lineage>
</organism>
<dbReference type="InterPro" id="IPR027417">
    <property type="entry name" value="P-loop_NTPase"/>
</dbReference>
<dbReference type="SUPFAM" id="SSF52540">
    <property type="entry name" value="P-loop containing nucleoside triphosphate hydrolases"/>
    <property type="match status" value="1"/>
</dbReference>
<comment type="similarity">
    <text evidence="1">Belongs to the sulfotransferase 1 family.</text>
</comment>
<dbReference type="OrthoDB" id="6507163at2759"/>
<name>A0A9J6GZ48_HAELO</name>
<dbReference type="PANTHER" id="PTHR11783">
    <property type="entry name" value="SULFOTRANSFERASE SULT"/>
    <property type="match status" value="1"/>
</dbReference>
<evidence type="ECO:0000259" key="3">
    <source>
        <dbReference type="Pfam" id="PF00685"/>
    </source>
</evidence>
<evidence type="ECO:0000313" key="4">
    <source>
        <dbReference type="EMBL" id="KAH9379676.1"/>
    </source>
</evidence>